<evidence type="ECO:0000313" key="3">
    <source>
        <dbReference type="Proteomes" id="UP000626109"/>
    </source>
</evidence>
<feature type="compositionally biased region" description="Low complexity" evidence="1">
    <location>
        <begin position="36"/>
        <end position="49"/>
    </location>
</feature>
<protein>
    <submittedName>
        <fullName evidence="2">Uncharacterized protein</fullName>
    </submittedName>
</protein>
<comment type="caution">
    <text evidence="2">The sequence shown here is derived from an EMBL/GenBank/DDBJ whole genome shotgun (WGS) entry which is preliminary data.</text>
</comment>
<feature type="compositionally biased region" description="Low complexity" evidence="1">
    <location>
        <begin position="69"/>
        <end position="79"/>
    </location>
</feature>
<evidence type="ECO:0000256" key="1">
    <source>
        <dbReference type="SAM" id="MobiDB-lite"/>
    </source>
</evidence>
<feature type="region of interest" description="Disordered" evidence="1">
    <location>
        <begin position="1"/>
        <end position="106"/>
    </location>
</feature>
<dbReference type="AlphaFoldDB" id="A0A813KRA5"/>
<feature type="non-terminal residue" evidence="2">
    <location>
        <position position="1"/>
    </location>
</feature>
<name>A0A813KRA5_POLGL</name>
<dbReference type="Proteomes" id="UP000626109">
    <property type="component" value="Unassembled WGS sequence"/>
</dbReference>
<accession>A0A813KRA5</accession>
<proteinExistence type="predicted"/>
<feature type="compositionally biased region" description="Basic and acidic residues" evidence="1">
    <location>
        <begin position="1"/>
        <end position="26"/>
    </location>
</feature>
<reference evidence="2" key="1">
    <citation type="submission" date="2021-02" db="EMBL/GenBank/DDBJ databases">
        <authorList>
            <person name="Dougan E. K."/>
            <person name="Rhodes N."/>
            <person name="Thang M."/>
            <person name="Chan C."/>
        </authorList>
    </citation>
    <scope>NUCLEOTIDE SEQUENCE</scope>
</reference>
<evidence type="ECO:0000313" key="2">
    <source>
        <dbReference type="EMBL" id="CAE8710996.1"/>
    </source>
</evidence>
<dbReference type="EMBL" id="CAJNNW010032080">
    <property type="protein sequence ID" value="CAE8710996.1"/>
    <property type="molecule type" value="Genomic_DNA"/>
</dbReference>
<feature type="non-terminal residue" evidence="2">
    <location>
        <position position="106"/>
    </location>
</feature>
<sequence>AAAEAGKKVEEQRAKRRQRSDSEDSRRKSRSRSRDSSSNSRSRSGSRGPSSKKTKTGWDDSGDYMRKMAAAQAAAAAGATDDPGLSMSQVPSALFPSLGQPPPPPG</sequence>
<gene>
    <name evidence="2" type="ORF">PGLA2088_LOCUS36245</name>
</gene>
<organism evidence="2 3">
    <name type="scientific">Polarella glacialis</name>
    <name type="common">Dinoflagellate</name>
    <dbReference type="NCBI Taxonomy" id="89957"/>
    <lineage>
        <taxon>Eukaryota</taxon>
        <taxon>Sar</taxon>
        <taxon>Alveolata</taxon>
        <taxon>Dinophyceae</taxon>
        <taxon>Suessiales</taxon>
        <taxon>Suessiaceae</taxon>
        <taxon>Polarella</taxon>
    </lineage>
</organism>